<evidence type="ECO:0000256" key="2">
    <source>
        <dbReference type="ARBA" id="ARBA00022603"/>
    </source>
</evidence>
<dbReference type="Gene3D" id="3.40.50.150">
    <property type="entry name" value="Vaccinia Virus protein VP39"/>
    <property type="match status" value="1"/>
</dbReference>
<name>A0A2X2VY94_CLOCO</name>
<dbReference type="InterPro" id="IPR002052">
    <property type="entry name" value="DNA_methylase_N6_adenine_CS"/>
</dbReference>
<dbReference type="Pfam" id="PF01555">
    <property type="entry name" value="N6_N4_Mtase"/>
    <property type="match status" value="1"/>
</dbReference>
<evidence type="ECO:0000256" key="4">
    <source>
        <dbReference type="ARBA" id="ARBA00022747"/>
    </source>
</evidence>
<keyword evidence="4" id="KW-0680">Restriction system</keyword>
<protein>
    <recommendedName>
        <fullName evidence="5">Methyltransferase</fullName>
        <ecNumber evidence="5">2.1.1.-</ecNumber>
    </recommendedName>
</protein>
<dbReference type="PANTHER" id="PTHR33375:SF1">
    <property type="entry name" value="CHROMOSOME-PARTITIONING PROTEIN PARB-RELATED"/>
    <property type="match status" value="1"/>
</dbReference>
<evidence type="ECO:0000313" key="7">
    <source>
        <dbReference type="EMBL" id="SQB34136.1"/>
    </source>
</evidence>
<dbReference type="InterPro" id="IPR029063">
    <property type="entry name" value="SAM-dependent_MTases_sf"/>
</dbReference>
<dbReference type="SUPFAM" id="SSF110849">
    <property type="entry name" value="ParB/Sulfiredoxin"/>
    <property type="match status" value="1"/>
</dbReference>
<comment type="similarity">
    <text evidence="1 5">Belongs to the N(4)/N(6)-methyltransferase family.</text>
</comment>
<dbReference type="AlphaFoldDB" id="A0A2X2VY94"/>
<dbReference type="EC" id="2.1.1.-" evidence="5"/>
<reference evidence="7 8" key="1">
    <citation type="submission" date="2018-06" db="EMBL/GenBank/DDBJ databases">
        <authorList>
            <consortium name="Pathogen Informatics"/>
            <person name="Doyle S."/>
        </authorList>
    </citation>
    <scope>NUCLEOTIDE SEQUENCE [LARGE SCALE GENOMIC DNA]</scope>
    <source>
        <strain evidence="7 8">NCTC13028</strain>
    </source>
</reference>
<dbReference type="SMART" id="SM00470">
    <property type="entry name" value="ParB"/>
    <property type="match status" value="1"/>
</dbReference>
<dbReference type="GO" id="GO:0003677">
    <property type="term" value="F:DNA binding"/>
    <property type="evidence" value="ECO:0007669"/>
    <property type="project" value="InterPro"/>
</dbReference>
<dbReference type="InterPro" id="IPR036086">
    <property type="entry name" value="ParB/Sulfiredoxin_sf"/>
</dbReference>
<dbReference type="EMBL" id="UAWC01000007">
    <property type="protein sequence ID" value="SQB34136.1"/>
    <property type="molecule type" value="Genomic_DNA"/>
</dbReference>
<dbReference type="GO" id="GO:0032259">
    <property type="term" value="P:methylation"/>
    <property type="evidence" value="ECO:0007669"/>
    <property type="project" value="UniProtKB-KW"/>
</dbReference>
<dbReference type="Pfam" id="PF02195">
    <property type="entry name" value="ParB_N"/>
    <property type="match status" value="1"/>
</dbReference>
<dbReference type="GO" id="GO:0045881">
    <property type="term" value="P:positive regulation of sporulation resulting in formation of a cellular spore"/>
    <property type="evidence" value="ECO:0007669"/>
    <property type="project" value="TreeGrafter"/>
</dbReference>
<accession>A0A2X2VY94</accession>
<dbReference type="GO" id="GO:0008170">
    <property type="term" value="F:N-methyltransferase activity"/>
    <property type="evidence" value="ECO:0007669"/>
    <property type="project" value="InterPro"/>
</dbReference>
<dbReference type="GO" id="GO:0009307">
    <property type="term" value="P:DNA restriction-modification system"/>
    <property type="evidence" value="ECO:0007669"/>
    <property type="project" value="UniProtKB-KW"/>
</dbReference>
<dbReference type="PRINTS" id="PR00508">
    <property type="entry name" value="S21N4MTFRASE"/>
</dbReference>
<dbReference type="REBASE" id="421894">
    <property type="entry name" value="M.Cco13028ORF1030P"/>
</dbReference>
<evidence type="ECO:0000313" key="8">
    <source>
        <dbReference type="Proteomes" id="UP000250223"/>
    </source>
</evidence>
<evidence type="ECO:0000256" key="3">
    <source>
        <dbReference type="ARBA" id="ARBA00022679"/>
    </source>
</evidence>
<evidence type="ECO:0000259" key="6">
    <source>
        <dbReference type="SMART" id="SM00470"/>
    </source>
</evidence>
<dbReference type="PROSITE" id="PS00092">
    <property type="entry name" value="N6_MTASE"/>
    <property type="match status" value="1"/>
</dbReference>
<evidence type="ECO:0000256" key="5">
    <source>
        <dbReference type="RuleBase" id="RU362026"/>
    </source>
</evidence>
<dbReference type="GO" id="GO:0005694">
    <property type="term" value="C:chromosome"/>
    <property type="evidence" value="ECO:0007669"/>
    <property type="project" value="TreeGrafter"/>
</dbReference>
<dbReference type="InterPro" id="IPR015840">
    <property type="entry name" value="DNA_MeTrfase_ParB"/>
</dbReference>
<dbReference type="InterPro" id="IPR003115">
    <property type="entry name" value="ParB_N"/>
</dbReference>
<sequence length="418" mass="47809">MKTTEELKLINIDELIPYANNARTHSKDQINKLRSSLREFGFINPILIDKDYNILAGHGRVMAAREEGIKEVPCVLVEHLTEAQKKAYILADNRLAMDAGWDDEMLALELENLKELDFDMDLTGFDAAEIDELFSNIHDKDVQDDDFDVDAALAEEPISKQGDIWLLGRHRLICGDSTKAEIYEKLMEGKKANLCVTDPPYNVNYTAGSENERKIKNDNMEDKNFYEFLLASFKNIFNSLDGGAAAYIFHADTEGLNFRKAFKDAGFHLANVCIWAKQSLVLGRSDYQWQHEPILYGWKPTGKHRWYADRKQTTIWNFDRPTKSELHPTMKPVPLVAYPIQNSSMSNCIVLEPFAGSGSTLIACEQLGRICYAIELDEKYADVIVKRYIEYVDSYEEVFLIRDGEKVPYKGLMKSTRN</sequence>
<dbReference type="Gene3D" id="3.90.1530.10">
    <property type="entry name" value="Conserved hypothetical protein from pyrococcus furiosus pfu- 392566-001, ParB domain"/>
    <property type="match status" value="1"/>
</dbReference>
<dbReference type="PANTHER" id="PTHR33375">
    <property type="entry name" value="CHROMOSOME-PARTITIONING PROTEIN PARB-RELATED"/>
    <property type="match status" value="1"/>
</dbReference>
<dbReference type="RefSeq" id="WP_111921354.1">
    <property type="nucleotide sequence ID" value="NZ_UAWC01000007.1"/>
</dbReference>
<keyword evidence="3 7" id="KW-0808">Transferase</keyword>
<gene>
    <name evidence="7" type="primary">yhdJ</name>
    <name evidence="7" type="ORF">NCTC13028_01030</name>
</gene>
<evidence type="ECO:0000256" key="1">
    <source>
        <dbReference type="ARBA" id="ARBA00006594"/>
    </source>
</evidence>
<keyword evidence="2 7" id="KW-0489">Methyltransferase</keyword>
<feature type="domain" description="ParB-like N-terminal" evidence="6">
    <location>
        <begin position="8"/>
        <end position="94"/>
    </location>
</feature>
<proteinExistence type="inferred from homology"/>
<dbReference type="InterPro" id="IPR002941">
    <property type="entry name" value="DNA_methylase_N4/N6"/>
</dbReference>
<dbReference type="Proteomes" id="UP000250223">
    <property type="component" value="Unassembled WGS sequence"/>
</dbReference>
<dbReference type="PIRSF" id="PIRSF036758">
    <property type="entry name" value="Aden_M_ParB"/>
    <property type="match status" value="1"/>
</dbReference>
<dbReference type="SUPFAM" id="SSF53335">
    <property type="entry name" value="S-adenosyl-L-methionine-dependent methyltransferases"/>
    <property type="match status" value="1"/>
</dbReference>
<dbReference type="InterPro" id="IPR050336">
    <property type="entry name" value="Chromosome_partition/occlusion"/>
</dbReference>
<dbReference type="InterPro" id="IPR001091">
    <property type="entry name" value="RM_Methyltransferase"/>
</dbReference>
<dbReference type="CDD" id="cd16403">
    <property type="entry name" value="ParB_N_like_MT"/>
    <property type="match status" value="1"/>
</dbReference>
<dbReference type="GO" id="GO:0007059">
    <property type="term" value="P:chromosome segregation"/>
    <property type="evidence" value="ECO:0007669"/>
    <property type="project" value="TreeGrafter"/>
</dbReference>
<organism evidence="7 8">
    <name type="scientific">Clostridium cochlearium</name>
    <dbReference type="NCBI Taxonomy" id="1494"/>
    <lineage>
        <taxon>Bacteria</taxon>
        <taxon>Bacillati</taxon>
        <taxon>Bacillota</taxon>
        <taxon>Clostridia</taxon>
        <taxon>Eubacteriales</taxon>
        <taxon>Clostridiaceae</taxon>
        <taxon>Clostridium</taxon>
    </lineage>
</organism>